<keyword evidence="1" id="KW-0732">Signal</keyword>
<dbReference type="KEGG" id="fku:FGKAn22_14000"/>
<protein>
    <submittedName>
        <fullName evidence="2">Uncharacterized protein</fullName>
    </submittedName>
</protein>
<dbReference type="AlphaFoldDB" id="A0AAN1W0U1"/>
<name>A0AAN1W0U1_9PROT</name>
<accession>A0AAN1W0U1</accession>
<feature type="chain" id="PRO_5042855035" evidence="1">
    <location>
        <begin position="23"/>
        <end position="123"/>
    </location>
</feature>
<reference evidence="2 3" key="1">
    <citation type="submission" date="2019-03" db="EMBL/GenBank/DDBJ databases">
        <title>Complete genome sequence of Ferrigenium kumadai strain An22, a microaerophilic iron-oxidizing bacterium isolated from a paddy field soil.</title>
        <authorList>
            <person name="Watanabe T."/>
            <person name="Asakawa S."/>
        </authorList>
    </citation>
    <scope>NUCLEOTIDE SEQUENCE [LARGE SCALE GENOMIC DNA]</scope>
    <source>
        <strain evidence="2 3">An22</strain>
    </source>
</reference>
<dbReference type="Proteomes" id="UP001319121">
    <property type="component" value="Chromosome"/>
</dbReference>
<evidence type="ECO:0000313" key="2">
    <source>
        <dbReference type="EMBL" id="BBI99707.1"/>
    </source>
</evidence>
<sequence>MSKLTLLLNSLFGASLAVSACAADYGPSGMGMDKMKGDTRMGMMKGECLMDREGMGGDCMLMGRHKMTGTVSMINHAKGTLVLKSGVADMTLHFPPDSIKTLKNGSTVTVYLGFRMAEPVVTE</sequence>
<dbReference type="RefSeq" id="WP_212784939.1">
    <property type="nucleotide sequence ID" value="NZ_AP019536.1"/>
</dbReference>
<gene>
    <name evidence="2" type="ORF">FGKAn22_14000</name>
</gene>
<dbReference type="PROSITE" id="PS51257">
    <property type="entry name" value="PROKAR_LIPOPROTEIN"/>
    <property type="match status" value="1"/>
</dbReference>
<dbReference type="EMBL" id="AP019536">
    <property type="protein sequence ID" value="BBI99707.1"/>
    <property type="molecule type" value="Genomic_DNA"/>
</dbReference>
<feature type="signal peptide" evidence="1">
    <location>
        <begin position="1"/>
        <end position="22"/>
    </location>
</feature>
<organism evidence="2 3">
    <name type="scientific">Ferrigenium kumadai</name>
    <dbReference type="NCBI Taxonomy" id="1682490"/>
    <lineage>
        <taxon>Bacteria</taxon>
        <taxon>Pseudomonadati</taxon>
        <taxon>Pseudomonadota</taxon>
        <taxon>Betaproteobacteria</taxon>
        <taxon>Nitrosomonadales</taxon>
        <taxon>Gallionellaceae</taxon>
        <taxon>Ferrigenium</taxon>
    </lineage>
</organism>
<keyword evidence="3" id="KW-1185">Reference proteome</keyword>
<evidence type="ECO:0000256" key="1">
    <source>
        <dbReference type="SAM" id="SignalP"/>
    </source>
</evidence>
<evidence type="ECO:0000313" key="3">
    <source>
        <dbReference type="Proteomes" id="UP001319121"/>
    </source>
</evidence>
<proteinExistence type="predicted"/>